<comment type="similarity">
    <text evidence="1">In the C-terminal section; belongs to the flavoprotein pyridine nucleotide cytochrome reductase family.</text>
</comment>
<reference evidence="8 9" key="1">
    <citation type="submission" date="2017-05" db="EMBL/GenBank/DDBJ databases">
        <title>Acinetobacter populi ANC 5415 (= PBJ7), whole genome shotgun sequencing project.</title>
        <authorList>
            <person name="Nemec A."/>
            <person name="Radolfova-Krizova L."/>
        </authorList>
    </citation>
    <scope>NUCLEOTIDE SEQUENCE [LARGE SCALE GENOMIC DNA]</scope>
    <source>
        <strain evidence="8 9">PBJ7</strain>
    </source>
</reference>
<dbReference type="GO" id="GO:0019825">
    <property type="term" value="F:oxygen binding"/>
    <property type="evidence" value="ECO:0007669"/>
    <property type="project" value="InterPro"/>
</dbReference>
<evidence type="ECO:0000256" key="3">
    <source>
        <dbReference type="ARBA" id="ARBA00022621"/>
    </source>
</evidence>
<dbReference type="EMBL" id="NEXX01000001">
    <property type="protein sequence ID" value="OUY08837.1"/>
    <property type="molecule type" value="Genomic_DNA"/>
</dbReference>
<dbReference type="SUPFAM" id="SSF63380">
    <property type="entry name" value="Riboflavin synthase domain-like"/>
    <property type="match status" value="1"/>
</dbReference>
<dbReference type="GO" id="GO:0071500">
    <property type="term" value="P:cellular response to nitrosative stress"/>
    <property type="evidence" value="ECO:0007669"/>
    <property type="project" value="TreeGrafter"/>
</dbReference>
<comment type="similarity">
    <text evidence="6">Belongs to the globin family.</text>
</comment>
<evidence type="ECO:0000259" key="7">
    <source>
        <dbReference type="PROSITE" id="PS01033"/>
    </source>
</evidence>
<dbReference type="InterPro" id="IPR017938">
    <property type="entry name" value="Riboflavin_synthase-like_b-brl"/>
</dbReference>
<protein>
    <submittedName>
        <fullName evidence="8">Flavohemoprotein</fullName>
    </submittedName>
</protein>
<dbReference type="FunFam" id="1.10.490.10:FF:000003">
    <property type="entry name" value="Flavohemoprotein"/>
    <property type="match status" value="1"/>
</dbReference>
<keyword evidence="9" id="KW-1185">Reference proteome</keyword>
<dbReference type="PROSITE" id="PS01033">
    <property type="entry name" value="GLOBIN"/>
    <property type="match status" value="1"/>
</dbReference>
<dbReference type="InterPro" id="IPR009050">
    <property type="entry name" value="Globin-like_sf"/>
</dbReference>
<keyword evidence="2 6" id="KW-0349">Heme</keyword>
<dbReference type="GO" id="GO:0020037">
    <property type="term" value="F:heme binding"/>
    <property type="evidence" value="ECO:0007669"/>
    <property type="project" value="InterPro"/>
</dbReference>
<comment type="caution">
    <text evidence="8">The sequence shown here is derived from an EMBL/GenBank/DDBJ whole genome shotgun (WGS) entry which is preliminary data.</text>
</comment>
<dbReference type="PANTHER" id="PTHR43396">
    <property type="entry name" value="FLAVOHEMOPROTEIN"/>
    <property type="match status" value="1"/>
</dbReference>
<evidence type="ECO:0000256" key="4">
    <source>
        <dbReference type="ARBA" id="ARBA00022723"/>
    </source>
</evidence>
<dbReference type="GO" id="GO:0046872">
    <property type="term" value="F:metal ion binding"/>
    <property type="evidence" value="ECO:0007669"/>
    <property type="project" value="UniProtKB-KW"/>
</dbReference>
<keyword evidence="3 6" id="KW-0561">Oxygen transport</keyword>
<dbReference type="GO" id="GO:0005344">
    <property type="term" value="F:oxygen carrier activity"/>
    <property type="evidence" value="ECO:0007669"/>
    <property type="project" value="UniProtKB-KW"/>
</dbReference>
<keyword evidence="5" id="KW-0408">Iron</keyword>
<dbReference type="OrthoDB" id="9801223at2"/>
<keyword evidence="6" id="KW-0813">Transport</keyword>
<dbReference type="Gene3D" id="2.40.30.10">
    <property type="entry name" value="Translation factors"/>
    <property type="match status" value="1"/>
</dbReference>
<proteinExistence type="inferred from homology"/>
<evidence type="ECO:0000256" key="6">
    <source>
        <dbReference type="RuleBase" id="RU000356"/>
    </source>
</evidence>
<evidence type="ECO:0000256" key="5">
    <source>
        <dbReference type="ARBA" id="ARBA00023004"/>
    </source>
</evidence>
<dbReference type="Proteomes" id="UP000196536">
    <property type="component" value="Unassembled WGS sequence"/>
</dbReference>
<dbReference type="RefSeq" id="WP_087619492.1">
    <property type="nucleotide sequence ID" value="NZ_NEXX01000001.1"/>
</dbReference>
<evidence type="ECO:0000313" key="9">
    <source>
        <dbReference type="Proteomes" id="UP000196536"/>
    </source>
</evidence>
<accession>A0A1Z9Z341</accession>
<dbReference type="InterPro" id="IPR012292">
    <property type="entry name" value="Globin/Proto"/>
</dbReference>
<feature type="domain" description="Globin" evidence="7">
    <location>
        <begin position="1"/>
        <end position="137"/>
    </location>
</feature>
<dbReference type="InterPro" id="IPR000971">
    <property type="entry name" value="Globin"/>
</dbReference>
<dbReference type="PANTHER" id="PTHR43396:SF3">
    <property type="entry name" value="FLAVOHEMOPROTEIN"/>
    <property type="match status" value="1"/>
</dbReference>
<dbReference type="GO" id="GO:0071949">
    <property type="term" value="F:FAD binding"/>
    <property type="evidence" value="ECO:0007669"/>
    <property type="project" value="TreeGrafter"/>
</dbReference>
<dbReference type="AlphaFoldDB" id="A0A1Z9Z341"/>
<evidence type="ECO:0000256" key="2">
    <source>
        <dbReference type="ARBA" id="ARBA00022617"/>
    </source>
</evidence>
<sequence length="256" mass="28258">MNEQAIATVKATVPVLRENGVALTSYFYKRMLGNHPELKNVFNLSHQATGRQPRALAAAVLAYAENIEDPSKLLKAVDRIAIKHVSLDIHPDQYAIVGTNLLHSISEVLELPMDHDVIIAWEQAYGQLADILINREKELYHEVATKEGGWSGWRAFKVSAKQQDGEHTTFTLIPTDGLAITPAQTGAFISVKVAIADQGIEQPQQFSFEQAQDNAEYNIQVKRELVDADVPSVSNALLEHVQVGDTVQVTAPLSYH</sequence>
<dbReference type="GO" id="GO:0008941">
    <property type="term" value="F:nitric oxide dioxygenase NAD(P)H activity"/>
    <property type="evidence" value="ECO:0007669"/>
    <property type="project" value="TreeGrafter"/>
</dbReference>
<dbReference type="Pfam" id="PF00042">
    <property type="entry name" value="Globin"/>
    <property type="match status" value="1"/>
</dbReference>
<name>A0A1Z9Z341_9GAMM</name>
<dbReference type="SUPFAM" id="SSF46458">
    <property type="entry name" value="Globin-like"/>
    <property type="match status" value="1"/>
</dbReference>
<organism evidence="8 9">
    <name type="scientific">Acinetobacter populi</name>
    <dbReference type="NCBI Taxonomy" id="1582270"/>
    <lineage>
        <taxon>Bacteria</taxon>
        <taxon>Pseudomonadati</taxon>
        <taxon>Pseudomonadota</taxon>
        <taxon>Gammaproteobacteria</taxon>
        <taxon>Moraxellales</taxon>
        <taxon>Moraxellaceae</taxon>
        <taxon>Acinetobacter</taxon>
    </lineage>
</organism>
<gene>
    <name evidence="8" type="ORF">CAP51_04260</name>
</gene>
<dbReference type="GO" id="GO:0046210">
    <property type="term" value="P:nitric oxide catabolic process"/>
    <property type="evidence" value="ECO:0007669"/>
    <property type="project" value="TreeGrafter"/>
</dbReference>
<evidence type="ECO:0000313" key="8">
    <source>
        <dbReference type="EMBL" id="OUY08837.1"/>
    </source>
</evidence>
<keyword evidence="4" id="KW-0479">Metal-binding</keyword>
<dbReference type="Gene3D" id="1.10.490.10">
    <property type="entry name" value="Globins"/>
    <property type="match status" value="1"/>
</dbReference>
<evidence type="ECO:0000256" key="1">
    <source>
        <dbReference type="ARBA" id="ARBA00006401"/>
    </source>
</evidence>